<dbReference type="Proteomes" id="UP000192441">
    <property type="component" value="Unassembled WGS sequence"/>
</dbReference>
<dbReference type="GO" id="GO:0004022">
    <property type="term" value="F:alcohol dehydrogenase (NAD+) activity"/>
    <property type="evidence" value="ECO:0007669"/>
    <property type="project" value="UniProtKB-EC"/>
</dbReference>
<dbReference type="InterPro" id="IPR013149">
    <property type="entry name" value="ADH-like_C"/>
</dbReference>
<dbReference type="Gene3D" id="3.40.50.720">
    <property type="entry name" value="NAD(P)-binding Rossmann-like Domain"/>
    <property type="match status" value="1"/>
</dbReference>
<accession>A0A7I7WGE9</accession>
<dbReference type="SMART" id="SM00829">
    <property type="entry name" value="PKS_ER"/>
    <property type="match status" value="1"/>
</dbReference>
<dbReference type="InterPro" id="IPR002328">
    <property type="entry name" value="ADH_Zn_CS"/>
</dbReference>
<evidence type="ECO:0000256" key="9">
    <source>
        <dbReference type="ARBA" id="ARBA00049243"/>
    </source>
</evidence>
<dbReference type="GO" id="GO:0005829">
    <property type="term" value="C:cytosol"/>
    <property type="evidence" value="ECO:0007669"/>
    <property type="project" value="TreeGrafter"/>
</dbReference>
<evidence type="ECO:0000259" key="11">
    <source>
        <dbReference type="SMART" id="SM00829"/>
    </source>
</evidence>
<feature type="domain" description="Enoyl reductase (ER)" evidence="11">
    <location>
        <begin position="10"/>
        <end position="312"/>
    </location>
</feature>
<dbReference type="InterPro" id="IPR023921">
    <property type="entry name" value="ADH_Zn_actinomycetes"/>
</dbReference>
<evidence type="ECO:0000256" key="4">
    <source>
        <dbReference type="ARBA" id="ARBA00022723"/>
    </source>
</evidence>
<dbReference type="GO" id="GO:0046294">
    <property type="term" value="P:formaldehyde catabolic process"/>
    <property type="evidence" value="ECO:0007669"/>
    <property type="project" value="TreeGrafter"/>
</dbReference>
<keyword evidence="6" id="KW-0560">Oxidoreductase</keyword>
<dbReference type="NCBIfam" id="TIGR03989">
    <property type="entry name" value="Rxyl_3153"/>
    <property type="match status" value="1"/>
</dbReference>
<dbReference type="PANTHER" id="PTHR43880">
    <property type="entry name" value="ALCOHOL DEHYDROGENASE"/>
    <property type="match status" value="1"/>
</dbReference>
<keyword evidence="15" id="KW-1185">Reference proteome</keyword>
<dbReference type="AlphaFoldDB" id="A0A7I7WGE9"/>
<dbReference type="PANTHER" id="PTHR43880:SF12">
    <property type="entry name" value="ALCOHOL DEHYDROGENASE CLASS-3"/>
    <property type="match status" value="1"/>
</dbReference>
<reference evidence="12" key="3">
    <citation type="submission" date="2020-02" db="EMBL/GenBank/DDBJ databases">
        <authorList>
            <person name="Matsumoto Y."/>
            <person name="Kinjo T."/>
            <person name="Motooka D."/>
            <person name="Nabeya D."/>
            <person name="Jung N."/>
            <person name="Uechi K."/>
            <person name="Horii T."/>
            <person name="Iida T."/>
            <person name="Fujita J."/>
            <person name="Nakamura S."/>
        </authorList>
    </citation>
    <scope>NUCLEOTIDE SEQUENCE</scope>
    <source>
        <strain evidence="12">JCM 12687</strain>
        <plasmid evidence="12">pJCM12687</plasmid>
    </source>
</reference>
<dbReference type="CDD" id="cd08279">
    <property type="entry name" value="Zn_ADH_class_III"/>
    <property type="match status" value="1"/>
</dbReference>
<dbReference type="Proteomes" id="UP000467379">
    <property type="component" value="Plasmid pJCM12687"/>
</dbReference>
<dbReference type="EMBL" id="AP022607">
    <property type="protein sequence ID" value="BBZ15611.1"/>
    <property type="molecule type" value="Genomic_DNA"/>
</dbReference>
<evidence type="ECO:0000256" key="5">
    <source>
        <dbReference type="ARBA" id="ARBA00022833"/>
    </source>
</evidence>
<reference evidence="12 15" key="2">
    <citation type="journal article" date="2019" name="Emerg. Microbes Infect.">
        <title>Comprehensive subspecies identification of 175 nontuberculous mycobacteria species based on 7547 genomic profiles.</title>
        <authorList>
            <person name="Matsumoto Y."/>
            <person name="Kinjo T."/>
            <person name="Motooka D."/>
            <person name="Nabeya D."/>
            <person name="Jung N."/>
            <person name="Uechi K."/>
            <person name="Horii T."/>
            <person name="Iida T."/>
            <person name="Fujita J."/>
            <person name="Nakamura S."/>
        </authorList>
    </citation>
    <scope>NUCLEOTIDE SEQUENCE [LARGE SCALE GENOMIC DNA]</scope>
    <source>
        <strain evidence="12 15">JCM 12687</strain>
        <plasmid evidence="12">pJCM12687</plasmid>
    </source>
</reference>
<reference evidence="13 14" key="1">
    <citation type="submission" date="2016-12" db="EMBL/GenBank/DDBJ databases">
        <title>The new phylogeny of genus Mycobacterium.</title>
        <authorList>
            <person name="Tortoli E."/>
            <person name="Trovato A."/>
            <person name="Cirillo D.M."/>
        </authorList>
    </citation>
    <scope>NUCLEOTIDE SEQUENCE [LARGE SCALE GENOMIC DNA]</scope>
    <source>
        <strain evidence="13 14">DSM 44624</strain>
    </source>
</reference>
<geneLocation type="plasmid" evidence="12 15">
    <name>pJCM12687</name>
</geneLocation>
<evidence type="ECO:0000256" key="6">
    <source>
        <dbReference type="ARBA" id="ARBA00023002"/>
    </source>
</evidence>
<evidence type="ECO:0000256" key="10">
    <source>
        <dbReference type="RuleBase" id="RU361277"/>
    </source>
</evidence>
<comment type="catalytic activity">
    <reaction evidence="8">
        <text>a secondary alcohol + NAD(+) = a ketone + NADH + H(+)</text>
        <dbReference type="Rhea" id="RHEA:10740"/>
        <dbReference type="ChEBI" id="CHEBI:15378"/>
        <dbReference type="ChEBI" id="CHEBI:17087"/>
        <dbReference type="ChEBI" id="CHEBI:35681"/>
        <dbReference type="ChEBI" id="CHEBI:57540"/>
        <dbReference type="ChEBI" id="CHEBI:57945"/>
        <dbReference type="EC" id="1.1.1.1"/>
    </reaction>
</comment>
<protein>
    <recommendedName>
        <fullName evidence="3">alcohol dehydrogenase</fullName>
        <ecNumber evidence="3">1.1.1.1</ecNumber>
    </recommendedName>
</protein>
<organism evidence="13 14">
    <name type="scientific">Mycobacterium branderi</name>
    <dbReference type="NCBI Taxonomy" id="43348"/>
    <lineage>
        <taxon>Bacteria</taxon>
        <taxon>Bacillati</taxon>
        <taxon>Actinomycetota</taxon>
        <taxon>Actinomycetes</taxon>
        <taxon>Mycobacteriales</taxon>
        <taxon>Mycobacteriaceae</taxon>
        <taxon>Mycobacterium</taxon>
    </lineage>
</organism>
<comment type="similarity">
    <text evidence="2 10">Belongs to the zinc-containing alcohol dehydrogenase family.</text>
</comment>
<evidence type="ECO:0000313" key="12">
    <source>
        <dbReference type="EMBL" id="BBZ15611.1"/>
    </source>
</evidence>
<dbReference type="Gene3D" id="3.90.180.10">
    <property type="entry name" value="Medium-chain alcohol dehydrogenases, catalytic domain"/>
    <property type="match status" value="1"/>
</dbReference>
<evidence type="ECO:0000256" key="2">
    <source>
        <dbReference type="ARBA" id="ARBA00008072"/>
    </source>
</evidence>
<dbReference type="SUPFAM" id="SSF51735">
    <property type="entry name" value="NAD(P)-binding Rossmann-fold domains"/>
    <property type="match status" value="1"/>
</dbReference>
<comment type="cofactor">
    <cofactor evidence="1 10">
        <name>Zn(2+)</name>
        <dbReference type="ChEBI" id="CHEBI:29105"/>
    </cofactor>
</comment>
<evidence type="ECO:0000313" key="15">
    <source>
        <dbReference type="Proteomes" id="UP000467379"/>
    </source>
</evidence>
<evidence type="ECO:0000313" key="13">
    <source>
        <dbReference type="EMBL" id="ORA40295.1"/>
    </source>
</evidence>
<sequence>MKTRAALLTGVGEKWLVDDVELGKPEPHDVIVEVRAAGLCHSDEHMATGDMVIPEEARLAMGLPSQFPLVGGHEGAGVVVEVGSAVERFQVGDHVATSFMPACGTCPSCASGRQYLCDLGFSLLQKADKPKHLWRGEGTNVYSNLGTFAEYALVHEFSLIKVEQHVPFEIAALLSCGIPTGWGAAVVRAQTQPGDVVAVIGVGGIGINAVQGAAAAGARVVIAIDPIGFKQEKAREFGATHTASSVGEALPLIQELSRGQLCHRVIVAPSVLYGDILSEALSITGKGSTCVAVGVAPFSQTHVPMALHDLVLWNKELKGTVFGSMNPRIAIPELLALYESGKLKIDELITRRYSLDEINNGYDDLRDGKILRGVVTV</sequence>
<dbReference type="InterPro" id="IPR036291">
    <property type="entry name" value="NAD(P)-bd_dom_sf"/>
</dbReference>
<keyword evidence="7" id="KW-0520">NAD</keyword>
<evidence type="ECO:0000256" key="1">
    <source>
        <dbReference type="ARBA" id="ARBA00001947"/>
    </source>
</evidence>
<dbReference type="GO" id="GO:0051903">
    <property type="term" value="F:S-(hydroxymethyl)glutathione dehydrogenase [NAD(P)+] activity"/>
    <property type="evidence" value="ECO:0007669"/>
    <property type="project" value="TreeGrafter"/>
</dbReference>
<dbReference type="SUPFAM" id="SSF50129">
    <property type="entry name" value="GroES-like"/>
    <property type="match status" value="2"/>
</dbReference>
<keyword evidence="12" id="KW-0614">Plasmid</keyword>
<name>A0A7I7WGE9_9MYCO</name>
<dbReference type="OrthoDB" id="334894at2"/>
<evidence type="ECO:0000256" key="8">
    <source>
        <dbReference type="ARBA" id="ARBA00049164"/>
    </source>
</evidence>
<dbReference type="EC" id="1.1.1.1" evidence="3"/>
<evidence type="ECO:0000256" key="7">
    <source>
        <dbReference type="ARBA" id="ARBA00023027"/>
    </source>
</evidence>
<keyword evidence="4 10" id="KW-0479">Metal-binding</keyword>
<dbReference type="Pfam" id="PF00107">
    <property type="entry name" value="ADH_zinc_N"/>
    <property type="match status" value="1"/>
</dbReference>
<dbReference type="InterPro" id="IPR013154">
    <property type="entry name" value="ADH-like_N"/>
</dbReference>
<dbReference type="Pfam" id="PF08240">
    <property type="entry name" value="ADH_N"/>
    <property type="match status" value="1"/>
</dbReference>
<dbReference type="InterPro" id="IPR011032">
    <property type="entry name" value="GroES-like_sf"/>
</dbReference>
<dbReference type="InterPro" id="IPR020843">
    <property type="entry name" value="ER"/>
</dbReference>
<dbReference type="RefSeq" id="WP_083130681.1">
    <property type="nucleotide sequence ID" value="NZ_AP022607.1"/>
</dbReference>
<evidence type="ECO:0000256" key="3">
    <source>
        <dbReference type="ARBA" id="ARBA00013190"/>
    </source>
</evidence>
<dbReference type="PROSITE" id="PS00059">
    <property type="entry name" value="ADH_ZINC"/>
    <property type="match status" value="1"/>
</dbReference>
<evidence type="ECO:0000313" key="14">
    <source>
        <dbReference type="Proteomes" id="UP000192441"/>
    </source>
</evidence>
<gene>
    <name evidence="13" type="ORF">BST20_07020</name>
    <name evidence="12" type="ORF">MBRA_58060</name>
</gene>
<keyword evidence="5 10" id="KW-0862">Zinc</keyword>
<proteinExistence type="inferred from homology"/>
<comment type="catalytic activity">
    <reaction evidence="9">
        <text>a primary alcohol + NAD(+) = an aldehyde + NADH + H(+)</text>
        <dbReference type="Rhea" id="RHEA:10736"/>
        <dbReference type="ChEBI" id="CHEBI:15378"/>
        <dbReference type="ChEBI" id="CHEBI:15734"/>
        <dbReference type="ChEBI" id="CHEBI:17478"/>
        <dbReference type="ChEBI" id="CHEBI:57540"/>
        <dbReference type="ChEBI" id="CHEBI:57945"/>
        <dbReference type="EC" id="1.1.1.1"/>
    </reaction>
</comment>
<dbReference type="GO" id="GO:0008270">
    <property type="term" value="F:zinc ion binding"/>
    <property type="evidence" value="ECO:0007669"/>
    <property type="project" value="InterPro"/>
</dbReference>
<dbReference type="EMBL" id="MVHM01000002">
    <property type="protein sequence ID" value="ORA40295.1"/>
    <property type="molecule type" value="Genomic_DNA"/>
</dbReference>